<proteinExistence type="inferred from homology"/>
<comment type="similarity">
    <text evidence="1">Belongs to the HIBADH-related family.</text>
</comment>
<dbReference type="OrthoDB" id="3185659at2"/>
<dbReference type="PIRSF" id="PIRSF000103">
    <property type="entry name" value="HIBADH"/>
    <property type="match status" value="1"/>
</dbReference>
<organism evidence="7 8">
    <name type="scientific">Salinibacterium xinjiangense</name>
    <dbReference type="NCBI Taxonomy" id="386302"/>
    <lineage>
        <taxon>Bacteria</taxon>
        <taxon>Bacillati</taxon>
        <taxon>Actinomycetota</taxon>
        <taxon>Actinomycetes</taxon>
        <taxon>Micrococcales</taxon>
        <taxon>Microbacteriaceae</taxon>
        <taxon>Salinibacterium</taxon>
    </lineage>
</organism>
<feature type="domain" description="6-phosphogluconate dehydrogenase NADP-binding" evidence="5">
    <location>
        <begin position="3"/>
        <end position="155"/>
    </location>
</feature>
<dbReference type="InterPro" id="IPR006115">
    <property type="entry name" value="6PGDH_NADP-bd"/>
</dbReference>
<dbReference type="PANTHER" id="PTHR43580:SF2">
    <property type="entry name" value="CYTOKINE-LIKE NUCLEAR FACTOR N-PAC"/>
    <property type="match status" value="1"/>
</dbReference>
<dbReference type="SUPFAM" id="SSF48179">
    <property type="entry name" value="6-phosphogluconate dehydrogenase C-terminal domain-like"/>
    <property type="match status" value="1"/>
</dbReference>
<evidence type="ECO:0008006" key="9">
    <source>
        <dbReference type="Google" id="ProtNLM"/>
    </source>
</evidence>
<evidence type="ECO:0000313" key="7">
    <source>
        <dbReference type="EMBL" id="SOE49085.1"/>
    </source>
</evidence>
<evidence type="ECO:0000259" key="6">
    <source>
        <dbReference type="Pfam" id="PF14833"/>
    </source>
</evidence>
<dbReference type="PROSITE" id="PS00895">
    <property type="entry name" value="3_HYDROXYISOBUT_DH"/>
    <property type="match status" value="1"/>
</dbReference>
<dbReference type="InterPro" id="IPR002204">
    <property type="entry name" value="3-OH-isobutyrate_DH-rel_CS"/>
</dbReference>
<dbReference type="InterPro" id="IPR008927">
    <property type="entry name" value="6-PGluconate_DH-like_C_sf"/>
</dbReference>
<reference evidence="7 8" key="1">
    <citation type="submission" date="2017-09" db="EMBL/GenBank/DDBJ databases">
        <authorList>
            <person name="Ehlers B."/>
            <person name="Leendertz F.H."/>
        </authorList>
    </citation>
    <scope>NUCLEOTIDE SEQUENCE [LARGE SCALE GENOMIC DNA]</scope>
    <source>
        <strain evidence="7 8">CGMCC 1.05381</strain>
    </source>
</reference>
<evidence type="ECO:0000256" key="1">
    <source>
        <dbReference type="ARBA" id="ARBA00009080"/>
    </source>
</evidence>
<dbReference type="InterPro" id="IPR051265">
    <property type="entry name" value="HIBADH-related_NP60_sf"/>
</dbReference>
<keyword evidence="3" id="KW-0520">NAD</keyword>
<keyword evidence="8" id="KW-1185">Reference proteome</keyword>
<dbReference type="EMBL" id="OCST01000001">
    <property type="protein sequence ID" value="SOE49085.1"/>
    <property type="molecule type" value="Genomic_DNA"/>
</dbReference>
<accession>A0A2C8YFA4</accession>
<dbReference type="Proteomes" id="UP000219440">
    <property type="component" value="Unassembled WGS sequence"/>
</dbReference>
<evidence type="ECO:0000256" key="2">
    <source>
        <dbReference type="ARBA" id="ARBA00023002"/>
    </source>
</evidence>
<dbReference type="Gene3D" id="3.40.50.720">
    <property type="entry name" value="NAD(P)-binding Rossmann-like Domain"/>
    <property type="match status" value="1"/>
</dbReference>
<dbReference type="RefSeq" id="WP_097059462.1">
    <property type="nucleotide sequence ID" value="NZ_BMLC01000002.1"/>
</dbReference>
<dbReference type="Pfam" id="PF14833">
    <property type="entry name" value="NAD_binding_11"/>
    <property type="match status" value="1"/>
</dbReference>
<feature type="domain" description="3-hydroxyisobutyrate dehydrogenase-like NAD-binding" evidence="6">
    <location>
        <begin position="164"/>
        <end position="281"/>
    </location>
</feature>
<dbReference type="GO" id="GO:0016491">
    <property type="term" value="F:oxidoreductase activity"/>
    <property type="evidence" value="ECO:0007669"/>
    <property type="project" value="UniProtKB-KW"/>
</dbReference>
<gene>
    <name evidence="7" type="ORF">SAMN06296378_0297</name>
</gene>
<protein>
    <recommendedName>
        <fullName evidence="9">3-hydroxyisobutyrate dehydrogenase</fullName>
    </recommendedName>
</protein>
<dbReference type="AlphaFoldDB" id="A0A2C8YFA4"/>
<evidence type="ECO:0000313" key="8">
    <source>
        <dbReference type="Proteomes" id="UP000219440"/>
    </source>
</evidence>
<name>A0A2C8YFA4_9MICO</name>
<dbReference type="InterPro" id="IPR029154">
    <property type="entry name" value="HIBADH-like_NADP-bd"/>
</dbReference>
<evidence type="ECO:0000259" key="5">
    <source>
        <dbReference type="Pfam" id="PF03446"/>
    </source>
</evidence>
<dbReference type="GO" id="GO:0050661">
    <property type="term" value="F:NADP binding"/>
    <property type="evidence" value="ECO:0007669"/>
    <property type="project" value="InterPro"/>
</dbReference>
<dbReference type="GO" id="GO:0051287">
    <property type="term" value="F:NAD binding"/>
    <property type="evidence" value="ECO:0007669"/>
    <property type="project" value="InterPro"/>
</dbReference>
<dbReference type="Gene3D" id="1.10.1040.10">
    <property type="entry name" value="N-(1-d-carboxylethyl)-l-norvaline Dehydrogenase, domain 2"/>
    <property type="match status" value="1"/>
</dbReference>
<evidence type="ECO:0000256" key="3">
    <source>
        <dbReference type="ARBA" id="ARBA00023027"/>
    </source>
</evidence>
<dbReference type="GO" id="GO:0016054">
    <property type="term" value="P:organic acid catabolic process"/>
    <property type="evidence" value="ECO:0007669"/>
    <property type="project" value="UniProtKB-ARBA"/>
</dbReference>
<keyword evidence="2" id="KW-0560">Oxidoreductase</keyword>
<dbReference type="InterPro" id="IPR036291">
    <property type="entry name" value="NAD(P)-bd_dom_sf"/>
</dbReference>
<sequence>MTTVGFIGLGAMGATMARRLIDAGHEVVLFNRSPGAVDALVEAGGVRAASAHEALATGLVFSMLPHDAAAEAVFTAELLATAPDGSVHVSFATLSVAAADRLDALHTAASVQYVSAPVLGRPNVAEAGQLNIVAGGQSSAIVRAQNLLDVLGKRTWVVSEKPSAANLVKIGVNYNLVHTIQALAESVTLVEHGGIDGGTFVDILTDTAYTGTAYSGYGRMIVAREYPPLFTVALGLKDLMLAEQAAAATGVALPTAPVLHELLDLAVADPELSQGDWSAMAEITRARSSQP</sequence>
<dbReference type="InterPro" id="IPR015815">
    <property type="entry name" value="HIBADH-related"/>
</dbReference>
<dbReference type="Pfam" id="PF03446">
    <property type="entry name" value="NAD_binding_2"/>
    <property type="match status" value="1"/>
</dbReference>
<dbReference type="PANTHER" id="PTHR43580">
    <property type="entry name" value="OXIDOREDUCTASE GLYR1-RELATED"/>
    <property type="match status" value="1"/>
</dbReference>
<evidence type="ECO:0000256" key="4">
    <source>
        <dbReference type="PIRSR" id="PIRSR000103-1"/>
    </source>
</evidence>
<feature type="active site" evidence="4">
    <location>
        <position position="169"/>
    </location>
</feature>
<dbReference type="InterPro" id="IPR013328">
    <property type="entry name" value="6PGD_dom2"/>
</dbReference>
<dbReference type="SUPFAM" id="SSF51735">
    <property type="entry name" value="NAD(P)-binding Rossmann-fold domains"/>
    <property type="match status" value="1"/>
</dbReference>